<reference evidence="1 2" key="1">
    <citation type="submission" date="2017-08" db="EMBL/GenBank/DDBJ databases">
        <title>Infants hospitalized years apart are colonized by the same room-sourced microbial strains.</title>
        <authorList>
            <person name="Brooks B."/>
            <person name="Olm M.R."/>
            <person name="Firek B.A."/>
            <person name="Baker R."/>
            <person name="Thomas B.C."/>
            <person name="Morowitz M.J."/>
            <person name="Banfield J.F."/>
        </authorList>
    </citation>
    <scope>NUCLEOTIDE SEQUENCE [LARGE SCALE GENOMIC DNA]</scope>
    <source>
        <strain evidence="1">S2_003_000_R2_14</strain>
    </source>
</reference>
<organism evidence="1 2">
    <name type="scientific">Archangium gephyra</name>
    <dbReference type="NCBI Taxonomy" id="48"/>
    <lineage>
        <taxon>Bacteria</taxon>
        <taxon>Pseudomonadati</taxon>
        <taxon>Myxococcota</taxon>
        <taxon>Myxococcia</taxon>
        <taxon>Myxococcales</taxon>
        <taxon>Cystobacterineae</taxon>
        <taxon>Archangiaceae</taxon>
        <taxon>Archangium</taxon>
    </lineage>
</organism>
<dbReference type="AlphaFoldDB" id="A0A2W5VHI4"/>
<protein>
    <submittedName>
        <fullName evidence="1">Uncharacterized protein</fullName>
    </submittedName>
</protein>
<dbReference type="Proteomes" id="UP000249061">
    <property type="component" value="Unassembled WGS sequence"/>
</dbReference>
<evidence type="ECO:0000313" key="1">
    <source>
        <dbReference type="EMBL" id="PZR15414.1"/>
    </source>
</evidence>
<comment type="caution">
    <text evidence="1">The sequence shown here is derived from an EMBL/GenBank/DDBJ whole genome shotgun (WGS) entry which is preliminary data.</text>
</comment>
<proteinExistence type="predicted"/>
<gene>
    <name evidence="1" type="ORF">DI536_08150</name>
</gene>
<accession>A0A2W5VHI4</accession>
<sequence>MRSSLIGLLCLAACGRSELVEGEFPDASVVMPPPQMVTAPKPTQVFANAQCPEAATVDALKPGADERVFAVEFRAQEECSGAGGDWFIGRELAGPRQVAFGNHACWFMPQEFRSGMARRFGVVRVNLRAVTKQVPEGWCLESLEGNTARTDVNVLAFGVYASEADAKAAAQALR</sequence>
<name>A0A2W5VHI4_9BACT</name>
<evidence type="ECO:0000313" key="2">
    <source>
        <dbReference type="Proteomes" id="UP000249061"/>
    </source>
</evidence>
<dbReference type="EMBL" id="QFQP01000005">
    <property type="protein sequence ID" value="PZR15414.1"/>
    <property type="molecule type" value="Genomic_DNA"/>
</dbReference>